<dbReference type="SMART" id="SM00530">
    <property type="entry name" value="HTH_XRE"/>
    <property type="match status" value="1"/>
</dbReference>
<sequence length="295" mass="32880">MSVENPDTSSGTDGPVGRILATMRRSRKLSGAELAKRVGMSQPKISRLENGVGFPDPEDVGRIARELGAEDDEIRRLVELAERAHNRMTDWRPFPTPLASKQRGVAHWESDAATLRQFEPAVICGLLQTSGYARAVLSTFQELILLDAEPAAGPSVAEAVSARMRRQEVLADEGKSFRFILSETALGNRICPSDEMPSQIHRLRQVARQDNVSLAIIPADALWRVPPMHGFQLFDEKTVTVDLFNTGLESHGRADARMYRQVFDWLADQAVHDIDPILDRYLDRYVDLLRAPGRG</sequence>
<evidence type="ECO:0000259" key="1">
    <source>
        <dbReference type="PROSITE" id="PS50943"/>
    </source>
</evidence>
<dbReference type="Pfam" id="PF13560">
    <property type="entry name" value="HTH_31"/>
    <property type="match status" value="1"/>
</dbReference>
<accession>A0A8J4A1B0</accession>
<protein>
    <submittedName>
        <fullName evidence="2">Transcriptional regulator</fullName>
    </submittedName>
</protein>
<dbReference type="PROSITE" id="PS50943">
    <property type="entry name" value="HTH_CROC1"/>
    <property type="match status" value="1"/>
</dbReference>
<dbReference type="InterPro" id="IPR043917">
    <property type="entry name" value="DUF5753"/>
</dbReference>
<dbReference type="InterPro" id="IPR001387">
    <property type="entry name" value="Cro/C1-type_HTH"/>
</dbReference>
<evidence type="ECO:0000313" key="2">
    <source>
        <dbReference type="EMBL" id="GIJ73999.1"/>
    </source>
</evidence>
<dbReference type="Gene3D" id="1.10.260.40">
    <property type="entry name" value="lambda repressor-like DNA-binding domains"/>
    <property type="match status" value="1"/>
</dbReference>
<reference evidence="2" key="1">
    <citation type="submission" date="2021-01" db="EMBL/GenBank/DDBJ databases">
        <title>Whole genome shotgun sequence of Virgisporangium ochraceum NBRC 16418.</title>
        <authorList>
            <person name="Komaki H."/>
            <person name="Tamura T."/>
        </authorList>
    </citation>
    <scope>NUCLEOTIDE SEQUENCE</scope>
    <source>
        <strain evidence="2">NBRC 16418</strain>
    </source>
</reference>
<dbReference type="EMBL" id="BOPH01000128">
    <property type="protein sequence ID" value="GIJ73999.1"/>
    <property type="molecule type" value="Genomic_DNA"/>
</dbReference>
<dbReference type="AlphaFoldDB" id="A0A8J4A1B0"/>
<dbReference type="SUPFAM" id="SSF47413">
    <property type="entry name" value="lambda repressor-like DNA-binding domains"/>
    <property type="match status" value="1"/>
</dbReference>
<dbReference type="RefSeq" id="WP_275423817.1">
    <property type="nucleotide sequence ID" value="NZ_BOPH01000128.1"/>
</dbReference>
<keyword evidence="3" id="KW-1185">Reference proteome</keyword>
<dbReference type="Pfam" id="PF19054">
    <property type="entry name" value="DUF5753"/>
    <property type="match status" value="1"/>
</dbReference>
<dbReference type="Proteomes" id="UP000635606">
    <property type="component" value="Unassembled WGS sequence"/>
</dbReference>
<proteinExistence type="predicted"/>
<name>A0A8J4A1B0_9ACTN</name>
<dbReference type="CDD" id="cd00093">
    <property type="entry name" value="HTH_XRE"/>
    <property type="match status" value="1"/>
</dbReference>
<evidence type="ECO:0000313" key="3">
    <source>
        <dbReference type="Proteomes" id="UP000635606"/>
    </source>
</evidence>
<gene>
    <name evidence="2" type="ORF">Voc01_089160</name>
</gene>
<dbReference type="GO" id="GO:0003677">
    <property type="term" value="F:DNA binding"/>
    <property type="evidence" value="ECO:0007669"/>
    <property type="project" value="InterPro"/>
</dbReference>
<organism evidence="2 3">
    <name type="scientific">Virgisporangium ochraceum</name>
    <dbReference type="NCBI Taxonomy" id="65505"/>
    <lineage>
        <taxon>Bacteria</taxon>
        <taxon>Bacillati</taxon>
        <taxon>Actinomycetota</taxon>
        <taxon>Actinomycetes</taxon>
        <taxon>Micromonosporales</taxon>
        <taxon>Micromonosporaceae</taxon>
        <taxon>Virgisporangium</taxon>
    </lineage>
</organism>
<comment type="caution">
    <text evidence="2">The sequence shown here is derived from an EMBL/GenBank/DDBJ whole genome shotgun (WGS) entry which is preliminary data.</text>
</comment>
<dbReference type="InterPro" id="IPR010982">
    <property type="entry name" value="Lambda_DNA-bd_dom_sf"/>
</dbReference>
<feature type="domain" description="HTH cro/C1-type" evidence="1">
    <location>
        <begin position="20"/>
        <end position="74"/>
    </location>
</feature>